<evidence type="ECO:0000259" key="2">
    <source>
        <dbReference type="Pfam" id="PF01370"/>
    </source>
</evidence>
<dbReference type="EMBL" id="JBHSIS010000017">
    <property type="protein sequence ID" value="MFC4857042.1"/>
    <property type="molecule type" value="Genomic_DNA"/>
</dbReference>
<dbReference type="InterPro" id="IPR036291">
    <property type="entry name" value="NAD(P)-bd_dom_sf"/>
</dbReference>
<keyword evidence="4" id="KW-1185">Reference proteome</keyword>
<dbReference type="Proteomes" id="UP001595859">
    <property type="component" value="Unassembled WGS sequence"/>
</dbReference>
<name>A0ABV9S977_9PSEU</name>
<feature type="region of interest" description="Disordered" evidence="1">
    <location>
        <begin position="119"/>
        <end position="144"/>
    </location>
</feature>
<gene>
    <name evidence="3" type="ORF">ACFPCV_26395</name>
</gene>
<dbReference type="PANTHER" id="PTHR43245:SF13">
    <property type="entry name" value="UDP-D-APIOSE_UDP-D-XYLOSE SYNTHASE 2"/>
    <property type="match status" value="1"/>
</dbReference>
<reference evidence="4" key="1">
    <citation type="journal article" date="2019" name="Int. J. Syst. Evol. Microbiol.">
        <title>The Global Catalogue of Microorganisms (GCM) 10K type strain sequencing project: providing services to taxonomists for standard genome sequencing and annotation.</title>
        <authorList>
            <consortium name="The Broad Institute Genomics Platform"/>
            <consortium name="The Broad Institute Genome Sequencing Center for Infectious Disease"/>
            <person name="Wu L."/>
            <person name="Ma J."/>
        </authorList>
    </citation>
    <scope>NUCLEOTIDE SEQUENCE [LARGE SCALE GENOMIC DNA]</scope>
    <source>
        <strain evidence="4">ZS-22-S1</strain>
    </source>
</reference>
<dbReference type="PANTHER" id="PTHR43245">
    <property type="entry name" value="BIFUNCTIONAL POLYMYXIN RESISTANCE PROTEIN ARNA"/>
    <property type="match status" value="1"/>
</dbReference>
<proteinExistence type="predicted"/>
<dbReference type="SUPFAM" id="SSF51735">
    <property type="entry name" value="NAD(P)-binding Rossmann-fold domains"/>
    <property type="match status" value="1"/>
</dbReference>
<evidence type="ECO:0000313" key="4">
    <source>
        <dbReference type="Proteomes" id="UP001595859"/>
    </source>
</evidence>
<protein>
    <submittedName>
        <fullName evidence="3">NAD-dependent epimerase/dehydratase family protein</fullName>
    </submittedName>
</protein>
<dbReference type="RefSeq" id="WP_378059035.1">
    <property type="nucleotide sequence ID" value="NZ_JBHSIS010000017.1"/>
</dbReference>
<comment type="caution">
    <text evidence="3">The sequence shown here is derived from an EMBL/GenBank/DDBJ whole genome shotgun (WGS) entry which is preliminary data.</text>
</comment>
<evidence type="ECO:0000256" key="1">
    <source>
        <dbReference type="SAM" id="MobiDB-lite"/>
    </source>
</evidence>
<accession>A0ABV9S977</accession>
<organism evidence="3 4">
    <name type="scientific">Actinophytocola glycyrrhizae</name>
    <dbReference type="NCBI Taxonomy" id="2044873"/>
    <lineage>
        <taxon>Bacteria</taxon>
        <taxon>Bacillati</taxon>
        <taxon>Actinomycetota</taxon>
        <taxon>Actinomycetes</taxon>
        <taxon>Pseudonocardiales</taxon>
        <taxon>Pseudonocardiaceae</taxon>
    </lineage>
</organism>
<dbReference type="InterPro" id="IPR050177">
    <property type="entry name" value="Lipid_A_modif_metabolic_enz"/>
</dbReference>
<feature type="domain" description="NAD-dependent epimerase/dehydratase" evidence="2">
    <location>
        <begin position="9"/>
        <end position="248"/>
    </location>
</feature>
<dbReference type="InterPro" id="IPR001509">
    <property type="entry name" value="Epimerase_deHydtase"/>
</dbReference>
<dbReference type="Pfam" id="PF01370">
    <property type="entry name" value="Epimerase"/>
    <property type="match status" value="1"/>
</dbReference>
<sequence>MTEPERPLVAVLGASGFIGSVVTAALAERPIRLRAVGRTRSVVPAGGAADIEIRTADLTVRGELEDAVAGADAIVHLVARTTGWREPGATAAGERVNVGVLRDLLDVLANRRDTSGPAPVVVYSGSTSQVGVPPRTRLDGTEADRPEIPFDRQKLAAERLLLAAGAAGVVRGVSLRLPTAFGHSPVTGALDSGVLTFMARRALAGEPITMWHDGTVLRDLLYVRDAASAIVAALDHADALAGRHWLVGTGVGAPLGDVFRTIAELAAERTGTEPVPVVSVEPPGVVSETDLRSVVIDAGAFRARTGWRPTADLREALRATVAAA</sequence>
<dbReference type="Gene3D" id="3.40.50.720">
    <property type="entry name" value="NAD(P)-binding Rossmann-like Domain"/>
    <property type="match status" value="1"/>
</dbReference>
<evidence type="ECO:0000313" key="3">
    <source>
        <dbReference type="EMBL" id="MFC4857042.1"/>
    </source>
</evidence>